<evidence type="ECO:0000313" key="2">
    <source>
        <dbReference type="EMBL" id="MCL6269226.1"/>
    </source>
</evidence>
<feature type="region of interest" description="Disordered" evidence="1">
    <location>
        <begin position="636"/>
        <end position="694"/>
    </location>
</feature>
<name>A0ABT0PD90_9GAMM</name>
<reference evidence="2 3" key="1">
    <citation type="submission" date="2022-05" db="EMBL/GenBank/DDBJ databases">
        <authorList>
            <person name="Park J.-S."/>
        </authorList>
    </citation>
    <scope>NUCLEOTIDE SEQUENCE [LARGE SCALE GENOMIC DNA]</scope>
    <source>
        <strain evidence="2 3">2012CJ34-2</strain>
    </source>
</reference>
<proteinExistence type="predicted"/>
<evidence type="ECO:0000256" key="1">
    <source>
        <dbReference type="SAM" id="MobiDB-lite"/>
    </source>
</evidence>
<protein>
    <submittedName>
        <fullName evidence="2">Uncharacterized protein</fullName>
    </submittedName>
</protein>
<dbReference type="EMBL" id="JAMFLX010000004">
    <property type="protein sequence ID" value="MCL6269226.1"/>
    <property type="molecule type" value="Genomic_DNA"/>
</dbReference>
<comment type="caution">
    <text evidence="2">The sequence shown here is derived from an EMBL/GenBank/DDBJ whole genome shotgun (WGS) entry which is preliminary data.</text>
</comment>
<organism evidence="2 3">
    <name type="scientific">Parendozoicomonas callyspongiae</name>
    <dbReference type="NCBI Taxonomy" id="2942213"/>
    <lineage>
        <taxon>Bacteria</taxon>
        <taxon>Pseudomonadati</taxon>
        <taxon>Pseudomonadota</taxon>
        <taxon>Gammaproteobacteria</taxon>
        <taxon>Oceanospirillales</taxon>
        <taxon>Endozoicomonadaceae</taxon>
        <taxon>Parendozoicomonas</taxon>
    </lineage>
</organism>
<accession>A0ABT0PD90</accession>
<dbReference type="Proteomes" id="UP001203338">
    <property type="component" value="Unassembled WGS sequence"/>
</dbReference>
<evidence type="ECO:0000313" key="3">
    <source>
        <dbReference type="Proteomes" id="UP001203338"/>
    </source>
</evidence>
<sequence length="993" mass="110936">MLVRTPGTGQRVDSSQVFDSESLARVKEGSSVNAIHCDGEKQLAQLVSGADASKNLILRAYSRFVSMVRGEANIGKGLFSAYIRKFRNLTAKTVSHADQMSPQVSPSTLQRVSRTAELQTPEGFQVAAAMELAGVCKLNHGRFGGIKIKSTRKDLNEKDLRRVDYFVNLNPHRLAFEFLALNRSVPNGYLERVLIPHYCNRLMEEAGFSSGQASSAVSALTNLKELTSDGNVDLEHLMEMRVGLDQLIASHGRNVSSVKHVAPQIPKGKQLAGSLSGMVKITTSQVLEHGQASRQVVREYLIDELRKQGTSREKAREMVVAVLAQRGCAALDSQLSVTAFLNIARALKLNQQHSQGDMIKAYLRLVDHLNEAVTCVTPNQRCRIMERAGLSEDDVYTAVHGCEKKVLQVIERPALEPPKVDAGYNCNEDELWLIQARVDRSHTLRITKDIINRIIRYAARSKRVIAVDLAARLSAAVTLGLMSGGWAGAMYIVTSCLSLACLTAGKFAWSNIQYWRQERKVLNYDKAGKSPDMGMRSDMMNGLGYLVSEKALTDVFNAYANLKDGYADLDKIKGKANLSAADQIKLRRYQVLQQLRSAQLGESFKDMERLIVETVTEISDMEDKFEKGFDELWKPFEMNSPEGESGSLTEHSLGSNEEEGITDSEEDSLSSLESDSDTDEKINKEELSKPQVQAMTKARRLKVFRKAARQLKELPLKAREDNQNWLRELALSGETVEGGEGKNVWLKESAKVLHEAFGELKPLPPKELRISAIKAKLSWISCHSLDAALHTGKVVAHFLWNSLTWNASKIAKAAFRWIVQDVLPRKIDLTPIPTFVACVYWVVSFVGSRGAEMINNAMNRARISKVIESRKDEEGRDLAFDAEVTRLTAEDWRAMRRESKNGVNGFVKVLASLRKEHADLLKELETIRSEGHQELNEKMLVKRAKLILRRKFLEQQLQDLLAGSVGHFFQETIRGELGHRQLLDDIDRGIVPA</sequence>
<keyword evidence="3" id="KW-1185">Reference proteome</keyword>
<feature type="compositionally biased region" description="Polar residues" evidence="1">
    <location>
        <begin position="646"/>
        <end position="655"/>
    </location>
</feature>
<feature type="compositionally biased region" description="Basic and acidic residues" evidence="1">
    <location>
        <begin position="679"/>
        <end position="688"/>
    </location>
</feature>
<dbReference type="RefSeq" id="WP_249698183.1">
    <property type="nucleotide sequence ID" value="NZ_JAMFLX010000004.1"/>
</dbReference>
<feature type="compositionally biased region" description="Acidic residues" evidence="1">
    <location>
        <begin position="656"/>
        <end position="678"/>
    </location>
</feature>
<gene>
    <name evidence="2" type="ORF">M3P05_04610</name>
</gene>